<gene>
    <name evidence="5" type="ORF">S03H2_22294</name>
</gene>
<dbReference type="GO" id="GO:0005886">
    <property type="term" value="C:plasma membrane"/>
    <property type="evidence" value="ECO:0007669"/>
    <property type="project" value="TreeGrafter"/>
</dbReference>
<dbReference type="EMBL" id="BARU01011983">
    <property type="protein sequence ID" value="GAH35614.1"/>
    <property type="molecule type" value="Genomic_DNA"/>
</dbReference>
<keyword evidence="1" id="KW-0653">Protein transport</keyword>
<dbReference type="GO" id="GO:0005829">
    <property type="term" value="C:cytosol"/>
    <property type="evidence" value="ECO:0007669"/>
    <property type="project" value="TreeGrafter"/>
</dbReference>
<comment type="caution">
    <text evidence="5">The sequence shown here is derived from an EMBL/GenBank/DDBJ whole genome shotgun (WGS) entry which is preliminary data.</text>
</comment>
<dbReference type="PROSITE" id="PS51196">
    <property type="entry name" value="SECA_MOTOR_DEAD"/>
    <property type="match status" value="1"/>
</dbReference>
<dbReference type="GO" id="GO:0031522">
    <property type="term" value="C:cell envelope Sec protein transport complex"/>
    <property type="evidence" value="ECO:0007669"/>
    <property type="project" value="TreeGrafter"/>
</dbReference>
<proteinExistence type="predicted"/>
<dbReference type="PANTHER" id="PTHR30612:SF0">
    <property type="entry name" value="CHLOROPLAST PROTEIN-TRANSPORTING ATPASE"/>
    <property type="match status" value="1"/>
</dbReference>
<dbReference type="AlphaFoldDB" id="X1G212"/>
<dbReference type="GO" id="GO:0006886">
    <property type="term" value="P:intracellular protein transport"/>
    <property type="evidence" value="ECO:0007669"/>
    <property type="project" value="InterPro"/>
</dbReference>
<dbReference type="PANTHER" id="PTHR30612">
    <property type="entry name" value="SECA INNER MEMBRANE COMPONENT OF SEC PROTEIN SECRETION SYSTEM"/>
    <property type="match status" value="1"/>
</dbReference>
<dbReference type="InterPro" id="IPR027417">
    <property type="entry name" value="P-loop_NTPase"/>
</dbReference>
<reference evidence="5" key="1">
    <citation type="journal article" date="2014" name="Front. Microbiol.">
        <title>High frequency of phylogenetically diverse reductive dehalogenase-homologous genes in deep subseafloor sedimentary metagenomes.</title>
        <authorList>
            <person name="Kawai M."/>
            <person name="Futagami T."/>
            <person name="Toyoda A."/>
            <person name="Takaki Y."/>
            <person name="Nishi S."/>
            <person name="Hori S."/>
            <person name="Arai W."/>
            <person name="Tsubouchi T."/>
            <person name="Morono Y."/>
            <person name="Uchiyama I."/>
            <person name="Ito T."/>
            <person name="Fujiyama A."/>
            <person name="Inagaki F."/>
            <person name="Takami H."/>
        </authorList>
    </citation>
    <scope>NUCLEOTIDE SEQUENCE</scope>
    <source>
        <strain evidence="5">Expedition CK06-06</strain>
    </source>
</reference>
<dbReference type="Gene3D" id="3.40.50.300">
    <property type="entry name" value="P-loop containing nucleotide triphosphate hydrolases"/>
    <property type="match status" value="1"/>
</dbReference>
<dbReference type="GO" id="GO:0005524">
    <property type="term" value="F:ATP binding"/>
    <property type="evidence" value="ECO:0007669"/>
    <property type="project" value="InterPro"/>
</dbReference>
<dbReference type="PRINTS" id="PR00906">
    <property type="entry name" value="SECA"/>
</dbReference>
<dbReference type="GO" id="GO:0006605">
    <property type="term" value="P:protein targeting"/>
    <property type="evidence" value="ECO:0007669"/>
    <property type="project" value="InterPro"/>
</dbReference>
<name>X1G212_9ZZZZ</name>
<dbReference type="Pfam" id="PF07517">
    <property type="entry name" value="SecA_DEAD"/>
    <property type="match status" value="1"/>
</dbReference>
<evidence type="ECO:0000256" key="2">
    <source>
        <dbReference type="ARBA" id="ARBA00023010"/>
    </source>
</evidence>
<protein>
    <submittedName>
        <fullName evidence="5">Uncharacterized protein</fullName>
    </submittedName>
</protein>
<evidence type="ECO:0000259" key="4">
    <source>
        <dbReference type="PROSITE" id="PS51196"/>
    </source>
</evidence>
<dbReference type="SMART" id="SM00957">
    <property type="entry name" value="SecA_DEAD"/>
    <property type="match status" value="1"/>
</dbReference>
<feature type="non-terminal residue" evidence="5">
    <location>
        <position position="1"/>
    </location>
</feature>
<dbReference type="GO" id="GO:0017038">
    <property type="term" value="P:protein import"/>
    <property type="evidence" value="ECO:0007669"/>
    <property type="project" value="InterPro"/>
</dbReference>
<dbReference type="GO" id="GO:0043952">
    <property type="term" value="P:protein transport by the Sec complex"/>
    <property type="evidence" value="ECO:0007669"/>
    <property type="project" value="TreeGrafter"/>
</dbReference>
<feature type="domain" description="SecA family profile" evidence="4">
    <location>
        <begin position="4"/>
        <end position="255"/>
    </location>
</feature>
<evidence type="ECO:0000313" key="5">
    <source>
        <dbReference type="EMBL" id="GAH35614.1"/>
    </source>
</evidence>
<organism evidence="5">
    <name type="scientific">marine sediment metagenome</name>
    <dbReference type="NCBI Taxonomy" id="412755"/>
    <lineage>
        <taxon>unclassified sequences</taxon>
        <taxon>metagenomes</taxon>
        <taxon>ecological metagenomes</taxon>
    </lineage>
</organism>
<keyword evidence="2" id="KW-0811">Translocation</keyword>
<dbReference type="InterPro" id="IPR014018">
    <property type="entry name" value="SecA_motor_DEAD"/>
</dbReference>
<keyword evidence="1" id="KW-0813">Transport</keyword>
<dbReference type="CDD" id="cd17928">
    <property type="entry name" value="DEXDc_SecA"/>
    <property type="match status" value="1"/>
</dbReference>
<feature type="non-terminal residue" evidence="5">
    <location>
        <position position="255"/>
    </location>
</feature>
<dbReference type="InterPro" id="IPR000185">
    <property type="entry name" value="SecA"/>
</dbReference>
<dbReference type="PROSITE" id="PS51192">
    <property type="entry name" value="HELICASE_ATP_BIND_1"/>
    <property type="match status" value="1"/>
</dbReference>
<evidence type="ECO:0000259" key="3">
    <source>
        <dbReference type="PROSITE" id="PS51192"/>
    </source>
</evidence>
<dbReference type="SUPFAM" id="SSF52540">
    <property type="entry name" value="P-loop containing nucleoside triphosphate hydrolases"/>
    <property type="match status" value="1"/>
</dbReference>
<accession>X1G212</accession>
<feature type="domain" description="Helicase ATP-binding" evidence="3">
    <location>
        <begin position="90"/>
        <end position="255"/>
    </location>
</feature>
<evidence type="ECO:0000256" key="1">
    <source>
        <dbReference type="ARBA" id="ARBA00022927"/>
    </source>
</evidence>
<dbReference type="InterPro" id="IPR011115">
    <property type="entry name" value="SecA_DEAD"/>
</dbReference>
<sequence>ETNMGFLDKLLGDPHKKAIGKIQPIVDQINSLEKKFEKLSDAQLKKKTEEFKKRLAKDEKLDDILAEAFAAVREAAKRTIKQRHFDVQLIGGIILHQGKIAEMRTGEGKTLAATLPLYLNALEGKGAHLVTVNDYLASRDCAWMGVIYDALGLSVSAINHEKAYLFKKNIKEDEQPETVEHENLIEVDRKEAYKADITYGTNNEYGFDYLRDNMAPSLDRKVQRELNYAIVDEVDSILIDEARTPLIISARANSG</sequence>
<dbReference type="InterPro" id="IPR014001">
    <property type="entry name" value="Helicase_ATP-bd"/>
</dbReference>